<dbReference type="EMBL" id="CP000934">
    <property type="protein sequence ID" value="ACE83965.1"/>
    <property type="molecule type" value="Genomic_DNA"/>
</dbReference>
<dbReference type="AlphaFoldDB" id="B3PIY8"/>
<dbReference type="HOGENOM" id="CLU_3372799_0_0_6"/>
<dbReference type="KEGG" id="cja:CJA_0499"/>
<proteinExistence type="predicted"/>
<evidence type="ECO:0000313" key="1">
    <source>
        <dbReference type="EMBL" id="ACE83965.1"/>
    </source>
</evidence>
<keyword evidence="2" id="KW-1185">Reference proteome</keyword>
<dbReference type="Proteomes" id="UP000001036">
    <property type="component" value="Chromosome"/>
</dbReference>
<protein>
    <submittedName>
        <fullName evidence="1">Uncharacterized protein</fullName>
    </submittedName>
</protein>
<gene>
    <name evidence="1" type="ordered locus">CJA_0499</name>
</gene>
<organism evidence="1 2">
    <name type="scientific">Cellvibrio japonicus (strain Ueda107)</name>
    <name type="common">Pseudomonas fluorescens subsp. cellulosa</name>
    <dbReference type="NCBI Taxonomy" id="498211"/>
    <lineage>
        <taxon>Bacteria</taxon>
        <taxon>Pseudomonadati</taxon>
        <taxon>Pseudomonadota</taxon>
        <taxon>Gammaproteobacteria</taxon>
        <taxon>Cellvibrionales</taxon>
        <taxon>Cellvibrionaceae</taxon>
        <taxon>Cellvibrio</taxon>
    </lineage>
</organism>
<sequence length="34" mass="3792">MMLNLCPSVNQRQQKFLSGGIGDRQIVACQQGDR</sequence>
<reference evidence="1 2" key="1">
    <citation type="journal article" date="2008" name="J. Bacteriol.">
        <title>Insights into plant cell wall degradation from the genome sequence of the soil bacterium Cellvibrio japonicus.</title>
        <authorList>
            <person name="Deboy R.T."/>
            <person name="Mongodin E.F."/>
            <person name="Fouts D.E."/>
            <person name="Tailford L.E."/>
            <person name="Khouri H."/>
            <person name="Emerson J.B."/>
            <person name="Mohamoud Y."/>
            <person name="Watkins K."/>
            <person name="Henrissat B."/>
            <person name="Gilbert H.J."/>
            <person name="Nelson K.E."/>
        </authorList>
    </citation>
    <scope>NUCLEOTIDE SEQUENCE [LARGE SCALE GENOMIC DNA]</scope>
    <source>
        <strain evidence="1 2">Ueda107</strain>
    </source>
</reference>
<name>B3PIY8_CELJU</name>
<dbReference type="STRING" id="498211.CJA_0499"/>
<accession>B3PIY8</accession>
<evidence type="ECO:0000313" key="2">
    <source>
        <dbReference type="Proteomes" id="UP000001036"/>
    </source>
</evidence>